<sequence length="334" mass="38582">LVPDSVIKKPDINNIYFNTRRTEVSIVPRGLQLPWLFKNYNEMARIGFNATRTQDPQLMRGLWYFALDYEHSFSRYYELTRWNLIAMAYVWALDFPPELCGPDEEVHEFVLAYIGAWFAYMNDTGDHKKTSFEAQEKFIALWEGSDLDLFTIRDIKTRRGVHNLVKKLYAQPLPPSLRKVVNVAAKDIIYLRQEGQISDIDYTKYGPALILECVDTNTKLGTDVFEANHNLSVAMNNLEDLRERERAHQFARRKGGDNPLTAVDWSSEMVDSLLNAVDHTLPDPKTSIKQRRPDTTRTPWMDVDTFFGILRSGFEELKKEEESMVLGMGEVSLG</sequence>
<name>A0A9P4LAW6_9PLEO</name>
<dbReference type="RefSeq" id="XP_040791434.1">
    <property type="nucleotide sequence ID" value="XM_040928236.1"/>
</dbReference>
<evidence type="ECO:0000313" key="2">
    <source>
        <dbReference type="Proteomes" id="UP000800039"/>
    </source>
</evidence>
<evidence type="ECO:0000313" key="1">
    <source>
        <dbReference type="EMBL" id="KAF1848871.1"/>
    </source>
</evidence>
<protein>
    <submittedName>
        <fullName evidence="1">Uncharacterized protein</fullName>
    </submittedName>
</protein>
<organism evidence="1 2">
    <name type="scientific">Cucurbitaria berberidis CBS 394.84</name>
    <dbReference type="NCBI Taxonomy" id="1168544"/>
    <lineage>
        <taxon>Eukaryota</taxon>
        <taxon>Fungi</taxon>
        <taxon>Dikarya</taxon>
        <taxon>Ascomycota</taxon>
        <taxon>Pezizomycotina</taxon>
        <taxon>Dothideomycetes</taxon>
        <taxon>Pleosporomycetidae</taxon>
        <taxon>Pleosporales</taxon>
        <taxon>Pleosporineae</taxon>
        <taxon>Cucurbitariaceae</taxon>
        <taxon>Cucurbitaria</taxon>
    </lineage>
</organism>
<reference evidence="1" key="1">
    <citation type="submission" date="2020-01" db="EMBL/GenBank/DDBJ databases">
        <authorList>
            <consortium name="DOE Joint Genome Institute"/>
            <person name="Haridas S."/>
            <person name="Albert R."/>
            <person name="Binder M."/>
            <person name="Bloem J."/>
            <person name="Labutti K."/>
            <person name="Salamov A."/>
            <person name="Andreopoulos B."/>
            <person name="Baker S.E."/>
            <person name="Barry K."/>
            <person name="Bills G."/>
            <person name="Bluhm B.H."/>
            <person name="Cannon C."/>
            <person name="Castanera R."/>
            <person name="Culley D.E."/>
            <person name="Daum C."/>
            <person name="Ezra D."/>
            <person name="Gonzalez J.B."/>
            <person name="Henrissat B."/>
            <person name="Kuo A."/>
            <person name="Liang C."/>
            <person name="Lipzen A."/>
            <person name="Lutzoni F."/>
            <person name="Magnuson J."/>
            <person name="Mondo S."/>
            <person name="Nolan M."/>
            <person name="Ohm R."/>
            <person name="Pangilinan J."/>
            <person name="Park H.-J."/>
            <person name="Ramirez L."/>
            <person name="Alfaro M."/>
            <person name="Sun H."/>
            <person name="Tritt A."/>
            <person name="Yoshinaga Y."/>
            <person name="Zwiers L.-H."/>
            <person name="Turgeon B.G."/>
            <person name="Goodwin S.B."/>
            <person name="Spatafora J.W."/>
            <person name="Crous P.W."/>
            <person name="Grigoriev I.V."/>
        </authorList>
    </citation>
    <scope>NUCLEOTIDE SEQUENCE</scope>
    <source>
        <strain evidence="1">CBS 394.84</strain>
    </source>
</reference>
<dbReference type="GeneID" id="63845489"/>
<gene>
    <name evidence="1" type="ORF">K460DRAFT_278256</name>
</gene>
<dbReference type="EMBL" id="ML976615">
    <property type="protein sequence ID" value="KAF1848871.1"/>
    <property type="molecule type" value="Genomic_DNA"/>
</dbReference>
<proteinExistence type="predicted"/>
<keyword evidence="2" id="KW-1185">Reference proteome</keyword>
<dbReference type="OrthoDB" id="3801165at2759"/>
<comment type="caution">
    <text evidence="1">The sequence shown here is derived from an EMBL/GenBank/DDBJ whole genome shotgun (WGS) entry which is preliminary data.</text>
</comment>
<feature type="non-terminal residue" evidence="1">
    <location>
        <position position="1"/>
    </location>
</feature>
<dbReference type="Proteomes" id="UP000800039">
    <property type="component" value="Unassembled WGS sequence"/>
</dbReference>
<accession>A0A9P4LAW6</accession>
<dbReference type="AlphaFoldDB" id="A0A9P4LAW6"/>